<dbReference type="Proteomes" id="UP000235405">
    <property type="component" value="Unassembled WGS sequence"/>
</dbReference>
<dbReference type="PANTHER" id="PTHR30217">
    <property type="entry name" value="PEPTIDASE U32 FAMILY"/>
    <property type="match status" value="1"/>
</dbReference>
<dbReference type="NCBIfam" id="NF011996">
    <property type="entry name" value="PRK15452.1"/>
    <property type="match status" value="1"/>
</dbReference>
<reference evidence="8" key="1">
    <citation type="submission" date="2016-07" db="EMBL/GenBank/DDBJ databases">
        <title>Nontailed viruses are major unrecognized killers of bacteria in the ocean.</title>
        <authorList>
            <person name="Kauffman K."/>
            <person name="Hussain F."/>
            <person name="Yang J."/>
            <person name="Arevalo P."/>
            <person name="Brown J."/>
            <person name="Cutler M."/>
            <person name="Kelly L."/>
            <person name="Polz M.F."/>
        </authorList>
    </citation>
    <scope>NUCLEOTIDE SEQUENCE [LARGE SCALE GENOMIC DNA]</scope>
    <source>
        <strain evidence="8">10N.286.54.F3</strain>
    </source>
</reference>
<dbReference type="GO" id="GO:0006508">
    <property type="term" value="P:proteolysis"/>
    <property type="evidence" value="ECO:0007669"/>
    <property type="project" value="UniProtKB-KW"/>
</dbReference>
<dbReference type="FunFam" id="2.40.30.10:FF:000039">
    <property type="entry name" value="U32 family peptidase"/>
    <property type="match status" value="1"/>
</dbReference>
<dbReference type="RefSeq" id="WP_102482375.1">
    <property type="nucleotide sequence ID" value="NZ_MCSW01000162.1"/>
</dbReference>
<evidence type="ECO:0000256" key="4">
    <source>
        <dbReference type="ARBA" id="ARBA00038374"/>
    </source>
</evidence>
<dbReference type="Gene3D" id="2.40.30.10">
    <property type="entry name" value="Translation factors"/>
    <property type="match status" value="1"/>
</dbReference>
<proteinExistence type="inferred from homology"/>
<evidence type="ECO:0000313" key="7">
    <source>
        <dbReference type="EMBL" id="PMF22427.1"/>
    </source>
</evidence>
<sequence>MTTQKPFVPELLSPAGSLKNMRYAFAYGADAVYAGQPRYSLRVRNNEFNHENLQIGIDEAHAQGKKLYVVCNIQPHNSKLKTFIRDLKPVVEMGPDALIMSDPGLIMMVRESFPEMPIHLSVQANAVNWATVKFWSTQGVERVILSRELSLEEIEEIREHCPETELEIFVHGALCMAYSGRCLLSGYMNKRDPNQGTCTNACRWEYKTEAAKEDENGQIVEVNPTGVAIQEVEAQEVEVQNERPDNTLGLGKPTDEVVLLSESHKPEEKMAAFEDEHGTYIMNSKDLRAIQHVERLTKMGVHSLKIEGRTKSFYYCARTAQVYRKAIDDAVAGKPFDESLMGTLESLAHRGYTEGFLRRHTHDTYQNYEYGYSISDTQQFVGEFTGNRRGDLAEVEVKNKFLVGDSLEMMTPKGNIVFKLEVMENRKSQPVDDAKGNGHFVFIPVPTDLDLEFGLLMRNLSAGQDTRNASGK</sequence>
<dbReference type="GO" id="GO:0008233">
    <property type="term" value="F:peptidase activity"/>
    <property type="evidence" value="ECO:0007669"/>
    <property type="project" value="UniProtKB-KW"/>
</dbReference>
<name>A0A2N7CFK8_VIBSP</name>
<dbReference type="EMBL" id="MCSW01000162">
    <property type="protein sequence ID" value="PMF22427.1"/>
    <property type="molecule type" value="Genomic_DNA"/>
</dbReference>
<keyword evidence="3" id="KW-0378">Hydrolase</keyword>
<feature type="domain" description="Peptidase family U32 C-terminal" evidence="6">
    <location>
        <begin position="377"/>
        <end position="458"/>
    </location>
</feature>
<dbReference type="AlphaFoldDB" id="A0A2N7CFK8"/>
<comment type="similarity">
    <text evidence="4">Belongs to the peptidase U32 family.</text>
</comment>
<dbReference type="InterPro" id="IPR001539">
    <property type="entry name" value="Peptidase_U32"/>
</dbReference>
<dbReference type="Pfam" id="PF16325">
    <property type="entry name" value="Peptidase_U32_C"/>
    <property type="match status" value="1"/>
</dbReference>
<evidence type="ECO:0000313" key="8">
    <source>
        <dbReference type="Proteomes" id="UP000235405"/>
    </source>
</evidence>
<dbReference type="Pfam" id="PF01136">
    <property type="entry name" value="Peptidase_U32"/>
    <property type="match status" value="1"/>
</dbReference>
<dbReference type="GO" id="GO:0008033">
    <property type="term" value="P:tRNA processing"/>
    <property type="evidence" value="ECO:0007669"/>
    <property type="project" value="UniProtKB-KW"/>
</dbReference>
<protein>
    <recommendedName>
        <fullName evidence="5">tRNA hydroxylation protein P</fullName>
    </recommendedName>
</protein>
<evidence type="ECO:0000256" key="3">
    <source>
        <dbReference type="ARBA" id="ARBA00022801"/>
    </source>
</evidence>
<evidence type="ECO:0000259" key="6">
    <source>
        <dbReference type="Pfam" id="PF16325"/>
    </source>
</evidence>
<gene>
    <name evidence="7" type="ORF">BCV19_07555</name>
</gene>
<keyword evidence="2" id="KW-0819">tRNA processing</keyword>
<dbReference type="GO" id="GO:0005829">
    <property type="term" value="C:cytosol"/>
    <property type="evidence" value="ECO:0007669"/>
    <property type="project" value="TreeGrafter"/>
</dbReference>
<dbReference type="PROSITE" id="PS01276">
    <property type="entry name" value="PEPTIDASE_U32"/>
    <property type="match status" value="1"/>
</dbReference>
<organism evidence="7 8">
    <name type="scientific">Vibrio splendidus</name>
    <dbReference type="NCBI Taxonomy" id="29497"/>
    <lineage>
        <taxon>Bacteria</taxon>
        <taxon>Pseudomonadati</taxon>
        <taxon>Pseudomonadota</taxon>
        <taxon>Gammaproteobacteria</taxon>
        <taxon>Vibrionales</taxon>
        <taxon>Vibrionaceae</taxon>
        <taxon>Vibrio</taxon>
    </lineage>
</organism>
<comment type="caution">
    <text evidence="7">The sequence shown here is derived from an EMBL/GenBank/DDBJ whole genome shotgun (WGS) entry which is preliminary data.</text>
</comment>
<accession>A0A2N7CFK8</accession>
<dbReference type="PANTHER" id="PTHR30217:SF6">
    <property type="entry name" value="TRNA HYDROXYLATION PROTEIN P"/>
    <property type="match status" value="1"/>
</dbReference>
<dbReference type="InterPro" id="IPR051454">
    <property type="entry name" value="RNA/ubiquinone_mod_enzymes"/>
</dbReference>
<evidence type="ECO:0000256" key="2">
    <source>
        <dbReference type="ARBA" id="ARBA00022694"/>
    </source>
</evidence>
<evidence type="ECO:0000256" key="5">
    <source>
        <dbReference type="ARBA" id="ARBA00074531"/>
    </source>
</evidence>
<evidence type="ECO:0000256" key="1">
    <source>
        <dbReference type="ARBA" id="ARBA00022670"/>
    </source>
</evidence>
<keyword evidence="1" id="KW-0645">Protease</keyword>
<dbReference type="InterPro" id="IPR032525">
    <property type="entry name" value="Peptidase_U32_C"/>
</dbReference>